<name>A0A9P0HHV3_NEZVI</name>
<feature type="compositionally biased region" description="Acidic residues" evidence="1">
    <location>
        <begin position="147"/>
        <end position="165"/>
    </location>
</feature>
<reference evidence="2" key="1">
    <citation type="submission" date="2022-01" db="EMBL/GenBank/DDBJ databases">
        <authorList>
            <person name="King R."/>
        </authorList>
    </citation>
    <scope>NUCLEOTIDE SEQUENCE</scope>
</reference>
<gene>
    <name evidence="2" type="ORF">NEZAVI_LOCUS11083</name>
</gene>
<evidence type="ECO:0000313" key="3">
    <source>
        <dbReference type="Proteomes" id="UP001152798"/>
    </source>
</evidence>
<feature type="compositionally biased region" description="Polar residues" evidence="1">
    <location>
        <begin position="406"/>
        <end position="415"/>
    </location>
</feature>
<sequence>MLGLVTSPRNGCLENLEHRSTQRSDGDDKTAEESRQRFSFESDAFEPLVPPDFQLELSKLRIPVAEDLPRRIEVSREESREENENITEDENGTEDDNEREDENGSEQDGREDSPESDNEDNEDDDRTDQDSNEEEDDQRGSERSNEEGDEEDERKEEAPSDYEDYDSPKNTISYHYDESGEEPEKKPKKKRPHVDYEVTETIPHDTKTVRPMQKVYPLPPPCPGAPPPTYPTTEAPSTKMPPPPQPPTFPPAPTFPPFPKIFPDNPHSLLSQDDFLDSYFPTSFMSSSSSFPKAMFRMPAPIRKHPLKRYTPGGKESQKIHKRVANPRVILRYHQPTALVIRKVQHGPPPDRVIIRKPLAPPVKEVHIHHHHDTPGQVLHIHKDDDGTLLDTARFKANVEGQRLVSDSQYETATTGPFAEPPSNIRLSSRRVS</sequence>
<feature type="compositionally biased region" description="Acidic residues" evidence="1">
    <location>
        <begin position="114"/>
        <end position="137"/>
    </location>
</feature>
<feature type="compositionally biased region" description="Pro residues" evidence="1">
    <location>
        <begin position="217"/>
        <end position="230"/>
    </location>
</feature>
<accession>A0A9P0HHV3</accession>
<evidence type="ECO:0000256" key="1">
    <source>
        <dbReference type="SAM" id="MobiDB-lite"/>
    </source>
</evidence>
<dbReference type="Proteomes" id="UP001152798">
    <property type="component" value="Chromosome 5"/>
</dbReference>
<protein>
    <submittedName>
        <fullName evidence="2">Uncharacterized protein</fullName>
    </submittedName>
</protein>
<evidence type="ECO:0000313" key="2">
    <source>
        <dbReference type="EMBL" id="CAH1402215.1"/>
    </source>
</evidence>
<dbReference type="EMBL" id="OV725081">
    <property type="protein sequence ID" value="CAH1402215.1"/>
    <property type="molecule type" value="Genomic_DNA"/>
</dbReference>
<feature type="compositionally biased region" description="Basic and acidic residues" evidence="1">
    <location>
        <begin position="175"/>
        <end position="185"/>
    </location>
</feature>
<organism evidence="2 3">
    <name type="scientific">Nezara viridula</name>
    <name type="common">Southern green stink bug</name>
    <name type="synonym">Cimex viridulus</name>
    <dbReference type="NCBI Taxonomy" id="85310"/>
    <lineage>
        <taxon>Eukaryota</taxon>
        <taxon>Metazoa</taxon>
        <taxon>Ecdysozoa</taxon>
        <taxon>Arthropoda</taxon>
        <taxon>Hexapoda</taxon>
        <taxon>Insecta</taxon>
        <taxon>Pterygota</taxon>
        <taxon>Neoptera</taxon>
        <taxon>Paraneoptera</taxon>
        <taxon>Hemiptera</taxon>
        <taxon>Heteroptera</taxon>
        <taxon>Panheteroptera</taxon>
        <taxon>Pentatomomorpha</taxon>
        <taxon>Pentatomoidea</taxon>
        <taxon>Pentatomidae</taxon>
        <taxon>Pentatominae</taxon>
        <taxon>Nezara</taxon>
    </lineage>
</organism>
<feature type="compositionally biased region" description="Acidic residues" evidence="1">
    <location>
        <begin position="84"/>
        <end position="105"/>
    </location>
</feature>
<keyword evidence="3" id="KW-1185">Reference proteome</keyword>
<feature type="compositionally biased region" description="Basic and acidic residues" evidence="1">
    <location>
        <begin position="67"/>
        <end position="83"/>
    </location>
</feature>
<proteinExistence type="predicted"/>
<feature type="region of interest" description="Disordered" evidence="1">
    <location>
        <begin position="406"/>
        <end position="433"/>
    </location>
</feature>
<feature type="compositionally biased region" description="Basic and acidic residues" evidence="1">
    <location>
        <begin position="15"/>
        <end position="40"/>
    </location>
</feature>
<dbReference type="AlphaFoldDB" id="A0A9P0HHV3"/>
<feature type="region of interest" description="Disordered" evidence="1">
    <location>
        <begin position="1"/>
        <end position="247"/>
    </location>
</feature>
<dbReference type="OrthoDB" id="10502561at2759"/>